<protein>
    <submittedName>
        <fullName evidence="1">Uncharacterized protein</fullName>
    </submittedName>
</protein>
<evidence type="ECO:0000313" key="1">
    <source>
        <dbReference type="EMBL" id="GAI02724.1"/>
    </source>
</evidence>
<comment type="caution">
    <text evidence="1">The sequence shown here is derived from an EMBL/GenBank/DDBJ whole genome shotgun (WGS) entry which is preliminary data.</text>
</comment>
<dbReference type="EMBL" id="BARV01012252">
    <property type="protein sequence ID" value="GAI02724.1"/>
    <property type="molecule type" value="Genomic_DNA"/>
</dbReference>
<dbReference type="AlphaFoldDB" id="X1M8N3"/>
<gene>
    <name evidence="1" type="ORF">S06H3_22789</name>
</gene>
<sequence>MDEKPQDEKATGFGEFKRACVECLKTAIEITEEVVPKSDPHFHEYVQMVHQTLSMAIVAPLIGGMSARVAAEFQRRTGGN</sequence>
<proteinExistence type="predicted"/>
<reference evidence="1" key="1">
    <citation type="journal article" date="2014" name="Front. Microbiol.">
        <title>High frequency of phylogenetically diverse reductive dehalogenase-homologous genes in deep subseafloor sedimentary metagenomes.</title>
        <authorList>
            <person name="Kawai M."/>
            <person name="Futagami T."/>
            <person name="Toyoda A."/>
            <person name="Takaki Y."/>
            <person name="Nishi S."/>
            <person name="Hori S."/>
            <person name="Arai W."/>
            <person name="Tsubouchi T."/>
            <person name="Morono Y."/>
            <person name="Uchiyama I."/>
            <person name="Ito T."/>
            <person name="Fujiyama A."/>
            <person name="Inagaki F."/>
            <person name="Takami H."/>
        </authorList>
    </citation>
    <scope>NUCLEOTIDE SEQUENCE</scope>
    <source>
        <strain evidence="1">Expedition CK06-06</strain>
    </source>
</reference>
<accession>X1M8N3</accession>
<organism evidence="1">
    <name type="scientific">marine sediment metagenome</name>
    <dbReference type="NCBI Taxonomy" id="412755"/>
    <lineage>
        <taxon>unclassified sequences</taxon>
        <taxon>metagenomes</taxon>
        <taxon>ecological metagenomes</taxon>
    </lineage>
</organism>
<name>X1M8N3_9ZZZZ</name>